<dbReference type="Proteomes" id="UP000235897">
    <property type="component" value="Unassembled WGS sequence"/>
</dbReference>
<dbReference type="Pfam" id="PF07811">
    <property type="entry name" value="TadE"/>
    <property type="match status" value="1"/>
</dbReference>
<protein>
    <submittedName>
        <fullName evidence="2">Pilus assembly protein TadG</fullName>
    </submittedName>
</protein>
<evidence type="ECO:0000259" key="1">
    <source>
        <dbReference type="Pfam" id="PF07811"/>
    </source>
</evidence>
<dbReference type="RefSeq" id="WP_021210108.1">
    <property type="nucleotide sequence ID" value="NZ_JAMOIG010000024.1"/>
</dbReference>
<dbReference type="EMBL" id="POUW01000001">
    <property type="protein sequence ID" value="PNG08373.1"/>
    <property type="molecule type" value="Genomic_DNA"/>
</dbReference>
<dbReference type="AlphaFoldDB" id="A0A2N8T0Y3"/>
<evidence type="ECO:0000313" key="2">
    <source>
        <dbReference type="EMBL" id="PNG08373.1"/>
    </source>
</evidence>
<proteinExistence type="predicted"/>
<gene>
    <name evidence="2" type="ORF">CXL00_04880</name>
</gene>
<sequence>MARNGYRAKIQQRGVAMVELAIALPLLLLLLLAIGEVARLLFQYNTLLQASRDASRFVAGQAWNHTLGRIELTAELQQKARSLAVYGVPVAPAGSQPLVSHLNPAQVAVSALGSDHVQVSISYPFLPIVGGGLADFGHGATPLAFPLVATSVMRAL</sequence>
<feature type="domain" description="TadE-like" evidence="1">
    <location>
        <begin position="14"/>
        <end position="56"/>
    </location>
</feature>
<evidence type="ECO:0000313" key="3">
    <source>
        <dbReference type="Proteomes" id="UP000235897"/>
    </source>
</evidence>
<accession>A0A2N8T0Y3</accession>
<dbReference type="OrthoDB" id="7026216at2"/>
<name>A0A2N8T0Y3_STUST</name>
<dbReference type="InterPro" id="IPR012495">
    <property type="entry name" value="TadE-like_dom"/>
</dbReference>
<comment type="caution">
    <text evidence="2">The sequence shown here is derived from an EMBL/GenBank/DDBJ whole genome shotgun (WGS) entry which is preliminary data.</text>
</comment>
<reference evidence="2 3" key="1">
    <citation type="submission" date="2018-01" db="EMBL/GenBank/DDBJ databases">
        <title>Denitrification phenotypes of diverse strains of Pseudomonas stutzeri.</title>
        <authorList>
            <person name="Milligan D.A."/>
            <person name="Bergaust L."/>
            <person name="Bakken L.R."/>
            <person name="Frostegard A."/>
        </authorList>
    </citation>
    <scope>NUCLEOTIDE SEQUENCE [LARGE SCALE GENOMIC DNA]</scope>
    <source>
        <strain evidence="2 3">28a3</strain>
    </source>
</reference>
<organism evidence="2 3">
    <name type="scientific">Stutzerimonas stutzeri</name>
    <name type="common">Pseudomonas stutzeri</name>
    <dbReference type="NCBI Taxonomy" id="316"/>
    <lineage>
        <taxon>Bacteria</taxon>
        <taxon>Pseudomonadati</taxon>
        <taxon>Pseudomonadota</taxon>
        <taxon>Gammaproteobacteria</taxon>
        <taxon>Pseudomonadales</taxon>
        <taxon>Pseudomonadaceae</taxon>
        <taxon>Stutzerimonas</taxon>
    </lineage>
</organism>